<evidence type="ECO:0000313" key="5">
    <source>
        <dbReference type="Proteomes" id="UP000198703"/>
    </source>
</evidence>
<dbReference type="Pfam" id="PF00583">
    <property type="entry name" value="Acetyltransf_1"/>
    <property type="match status" value="1"/>
</dbReference>
<feature type="domain" description="N-acetyltransferase" evidence="3">
    <location>
        <begin position="18"/>
        <end position="174"/>
    </location>
</feature>
<dbReference type="STRING" id="89524.SAMN05444370_10953"/>
<dbReference type="RefSeq" id="WP_093254403.1">
    <property type="nucleotide sequence ID" value="NZ_FNQM01000009.1"/>
</dbReference>
<keyword evidence="5" id="KW-1185">Reference proteome</keyword>
<keyword evidence="1 4" id="KW-0808">Transferase</keyword>
<dbReference type="Gene3D" id="3.40.630.30">
    <property type="match status" value="1"/>
</dbReference>
<name>A0A1H4D5Z5_9RHOB</name>
<evidence type="ECO:0000256" key="1">
    <source>
        <dbReference type="ARBA" id="ARBA00022679"/>
    </source>
</evidence>
<dbReference type="InterPro" id="IPR050832">
    <property type="entry name" value="Bact_Acetyltransf"/>
</dbReference>
<dbReference type="PANTHER" id="PTHR43877">
    <property type="entry name" value="AMINOALKYLPHOSPHONATE N-ACETYLTRANSFERASE-RELATED-RELATED"/>
    <property type="match status" value="1"/>
</dbReference>
<accession>A0A1H4D5Z5</accession>
<evidence type="ECO:0000313" key="4">
    <source>
        <dbReference type="EMBL" id="SEA67966.1"/>
    </source>
</evidence>
<evidence type="ECO:0000256" key="2">
    <source>
        <dbReference type="ARBA" id="ARBA00023315"/>
    </source>
</evidence>
<dbReference type="AlphaFoldDB" id="A0A1H4D5Z5"/>
<dbReference type="PANTHER" id="PTHR43877:SF1">
    <property type="entry name" value="ACETYLTRANSFERASE"/>
    <property type="match status" value="1"/>
</dbReference>
<gene>
    <name evidence="4" type="ORF">SAMN05444370_10953</name>
</gene>
<protein>
    <submittedName>
        <fullName evidence="4">L-amino acid N-acyltransferase YncA</fullName>
    </submittedName>
</protein>
<dbReference type="SUPFAM" id="SSF55729">
    <property type="entry name" value="Acyl-CoA N-acyltransferases (Nat)"/>
    <property type="match status" value="1"/>
</dbReference>
<dbReference type="GO" id="GO:0016747">
    <property type="term" value="F:acyltransferase activity, transferring groups other than amino-acyl groups"/>
    <property type="evidence" value="ECO:0007669"/>
    <property type="project" value="InterPro"/>
</dbReference>
<dbReference type="InterPro" id="IPR016181">
    <property type="entry name" value="Acyl_CoA_acyltransferase"/>
</dbReference>
<reference evidence="4 5" key="1">
    <citation type="submission" date="2016-10" db="EMBL/GenBank/DDBJ databases">
        <authorList>
            <person name="de Groot N.N."/>
        </authorList>
    </citation>
    <scope>NUCLEOTIDE SEQUENCE [LARGE SCALE GENOMIC DNA]</scope>
    <source>
        <strain evidence="4 5">DSM 15345</strain>
    </source>
</reference>
<dbReference type="EMBL" id="FNQM01000009">
    <property type="protein sequence ID" value="SEA67966.1"/>
    <property type="molecule type" value="Genomic_DNA"/>
</dbReference>
<sequence>MTGDEEQGEGAGRRWRKVGIRAGTPADAAALAAMMLDFEATLNAIATTPDELTDRTAEAAAAMAALALRPEGPARVLIAEAEGACAGYLAFSPVLWMDDAATAFFISDLFVSEAVRGAGAGRALMEAAAAAARAEGAGRLVWCVWRRNAPALAFYDRLGAEELASERLMTLTVG</sequence>
<dbReference type="CDD" id="cd04301">
    <property type="entry name" value="NAT_SF"/>
    <property type="match status" value="1"/>
</dbReference>
<evidence type="ECO:0000259" key="3">
    <source>
        <dbReference type="PROSITE" id="PS51186"/>
    </source>
</evidence>
<dbReference type="PROSITE" id="PS51186">
    <property type="entry name" value="GNAT"/>
    <property type="match status" value="1"/>
</dbReference>
<proteinExistence type="predicted"/>
<dbReference type="InterPro" id="IPR000182">
    <property type="entry name" value="GNAT_dom"/>
</dbReference>
<dbReference type="Proteomes" id="UP000198703">
    <property type="component" value="Unassembled WGS sequence"/>
</dbReference>
<keyword evidence="2 4" id="KW-0012">Acyltransferase</keyword>
<organism evidence="4 5">
    <name type="scientific">Rubrimonas cliftonensis</name>
    <dbReference type="NCBI Taxonomy" id="89524"/>
    <lineage>
        <taxon>Bacteria</taxon>
        <taxon>Pseudomonadati</taxon>
        <taxon>Pseudomonadota</taxon>
        <taxon>Alphaproteobacteria</taxon>
        <taxon>Rhodobacterales</taxon>
        <taxon>Paracoccaceae</taxon>
        <taxon>Rubrimonas</taxon>
    </lineage>
</organism>
<dbReference type="OrthoDB" id="9805924at2"/>